<accession>A0A9X4M8Q1</accession>
<comment type="caution">
    <text evidence="3">The sequence shown here is derived from an EMBL/GenBank/DDBJ whole genome shotgun (WGS) entry which is preliminary data.</text>
</comment>
<keyword evidence="4" id="KW-1185">Reference proteome</keyword>
<organism evidence="3 4">
    <name type="scientific">Pseudanabaena catenata USMAC16</name>
    <dbReference type="NCBI Taxonomy" id="1855837"/>
    <lineage>
        <taxon>Bacteria</taxon>
        <taxon>Bacillati</taxon>
        <taxon>Cyanobacteriota</taxon>
        <taxon>Cyanophyceae</taxon>
        <taxon>Pseudanabaenales</taxon>
        <taxon>Pseudanabaenaceae</taxon>
        <taxon>Pseudanabaena</taxon>
    </lineage>
</organism>
<feature type="transmembrane region" description="Helical" evidence="2">
    <location>
        <begin position="41"/>
        <end position="66"/>
    </location>
</feature>
<dbReference type="Proteomes" id="UP001152872">
    <property type="component" value="Unassembled WGS sequence"/>
</dbReference>
<gene>
    <name evidence="3" type="ORF">FEV09_10440</name>
</gene>
<feature type="region of interest" description="Disordered" evidence="1">
    <location>
        <begin position="184"/>
        <end position="302"/>
    </location>
</feature>
<keyword evidence="2" id="KW-0472">Membrane</keyword>
<evidence type="ECO:0000313" key="4">
    <source>
        <dbReference type="Proteomes" id="UP001152872"/>
    </source>
</evidence>
<protein>
    <submittedName>
        <fullName evidence="3">Uncharacterized protein</fullName>
    </submittedName>
</protein>
<evidence type="ECO:0000256" key="2">
    <source>
        <dbReference type="SAM" id="Phobius"/>
    </source>
</evidence>
<reference evidence="3" key="1">
    <citation type="submission" date="2019-05" db="EMBL/GenBank/DDBJ databases">
        <title>Whole genome sequencing of Pseudanabaena catenata USMAC16.</title>
        <authorList>
            <person name="Khan Z."/>
            <person name="Omar W.M."/>
            <person name="Convey P."/>
            <person name="Merican F."/>
            <person name="Najimudin N."/>
        </authorList>
    </citation>
    <scope>NUCLEOTIDE SEQUENCE</scope>
    <source>
        <strain evidence="3">USMAC16</strain>
    </source>
</reference>
<feature type="compositionally biased region" description="Pro residues" evidence="1">
    <location>
        <begin position="257"/>
        <end position="285"/>
    </location>
</feature>
<sequence>MAYQYKYNTLQPSGQGMLNRPPTVPLNTPPPYVAPPAASPLGVIASSAASLLLPVAAFFGAFFGFAGPAGEANESIAVQNFNTGAAATKTSQDPYSLPFTGGQGDGAAYRVHYSVFFPDGSYWLSGSASISGKINGLETKTTSPNAGVNIVSKTSGTTYRYNLVTNPLFTAKIDYIETVDGSPDSYGDLPNPNPVKKENIGGYTGTNGETPEERGKKLLPPTPSSTFGDAGVGGFAPVAPFSNKAPSDLLPPKDPKSPPLSPPVGSPIQDPPARSPIKEPTPPLEKPTDKPPDQKPSNPDDDIRANILSILAGITVLGAGIAYIKGLNDQINEQTKPSVQKANVCETLNTPSCTQGFEGRIKDPINQNVNEKTGALNTALSAVNTGLSTFITAATSNFEKILGVLDNQFVDRAMGVVNTALNIHNALMLSADLGRTAAGLVDAAIQFTPLRFVASNGSATTASRVFGQNIEAFFINIIGVENYTNLSNGWAVSNRIIRSVTNGVNRTENLLNKNGKINQQTGIQVGNLANAMLVNGLISKNSYPKVAATKAANDPIDSETADELTSTVGSVGSSIKNLTNVTKEVLTVTRNVQKITTEFGKLAQLANADSMVRKNLYTQISTKAKKRSIYTILDVKQIKINANRRPNSNPFR</sequence>
<name>A0A9X4M8Q1_9CYAN</name>
<dbReference type="RefSeq" id="WP_009627080.1">
    <property type="nucleotide sequence ID" value="NZ_VBTY01000074.1"/>
</dbReference>
<keyword evidence="2" id="KW-0812">Transmembrane</keyword>
<proteinExistence type="predicted"/>
<keyword evidence="2" id="KW-1133">Transmembrane helix</keyword>
<dbReference type="EMBL" id="VBTY01000074">
    <property type="protein sequence ID" value="MDG3494974.1"/>
    <property type="molecule type" value="Genomic_DNA"/>
</dbReference>
<dbReference type="PRINTS" id="PR01217">
    <property type="entry name" value="PRICHEXTENSN"/>
</dbReference>
<evidence type="ECO:0000313" key="3">
    <source>
        <dbReference type="EMBL" id="MDG3494974.1"/>
    </source>
</evidence>
<dbReference type="AlphaFoldDB" id="A0A9X4M8Q1"/>
<evidence type="ECO:0000256" key="1">
    <source>
        <dbReference type="SAM" id="MobiDB-lite"/>
    </source>
</evidence>